<gene>
    <name evidence="3" type="ORF">ACFSUD_03820</name>
</gene>
<keyword evidence="1" id="KW-1133">Transmembrane helix</keyword>
<keyword evidence="2" id="KW-0732">Signal</keyword>
<protein>
    <submittedName>
        <fullName evidence="3">VPEID-CTERM sorting domain-containing protein</fullName>
    </submittedName>
</protein>
<dbReference type="EMBL" id="JBHUMP010000002">
    <property type="protein sequence ID" value="MFD2738690.1"/>
    <property type="molecule type" value="Genomic_DNA"/>
</dbReference>
<comment type="caution">
    <text evidence="3">The sequence shown here is derived from an EMBL/GenBank/DDBJ whole genome shotgun (WGS) entry which is preliminary data.</text>
</comment>
<keyword evidence="1" id="KW-0472">Membrane</keyword>
<feature type="chain" id="PRO_5045262020" evidence="2">
    <location>
        <begin position="21"/>
        <end position="62"/>
    </location>
</feature>
<evidence type="ECO:0000313" key="4">
    <source>
        <dbReference type="Proteomes" id="UP001597474"/>
    </source>
</evidence>
<dbReference type="RefSeq" id="WP_386371626.1">
    <property type="nucleotide sequence ID" value="NZ_JBHUMP010000002.1"/>
</dbReference>
<name>A0ABW5U084_9RHOB</name>
<keyword evidence="1" id="KW-0812">Transmembrane</keyword>
<dbReference type="InterPro" id="IPR026422">
    <property type="entry name" value="VPEID-CTERM"/>
</dbReference>
<feature type="signal peptide" evidence="2">
    <location>
        <begin position="1"/>
        <end position="20"/>
    </location>
</feature>
<evidence type="ECO:0000256" key="1">
    <source>
        <dbReference type="SAM" id="Phobius"/>
    </source>
</evidence>
<keyword evidence="4" id="KW-1185">Reference proteome</keyword>
<dbReference type="NCBIfam" id="TIGR04161">
    <property type="entry name" value="VPEID-CTERM"/>
    <property type="match status" value="1"/>
</dbReference>
<dbReference type="Proteomes" id="UP001597474">
    <property type="component" value="Unassembled WGS sequence"/>
</dbReference>
<accession>A0ABW5U084</accession>
<feature type="transmembrane region" description="Helical" evidence="1">
    <location>
        <begin position="36"/>
        <end position="56"/>
    </location>
</feature>
<evidence type="ECO:0000313" key="3">
    <source>
        <dbReference type="EMBL" id="MFD2738690.1"/>
    </source>
</evidence>
<evidence type="ECO:0000256" key="2">
    <source>
        <dbReference type="SAM" id="SignalP"/>
    </source>
</evidence>
<reference evidence="4" key="1">
    <citation type="journal article" date="2019" name="Int. J. Syst. Evol. Microbiol.">
        <title>The Global Catalogue of Microorganisms (GCM) 10K type strain sequencing project: providing services to taxonomists for standard genome sequencing and annotation.</title>
        <authorList>
            <consortium name="The Broad Institute Genomics Platform"/>
            <consortium name="The Broad Institute Genome Sequencing Center for Infectious Disease"/>
            <person name="Wu L."/>
            <person name="Ma J."/>
        </authorList>
    </citation>
    <scope>NUCLEOTIDE SEQUENCE [LARGE SCALE GENOMIC DNA]</scope>
    <source>
        <strain evidence="4">TISTR 2562</strain>
    </source>
</reference>
<organism evidence="3 4">
    <name type="scientific">Sulfitobacter aestuarii</name>
    <dbReference type="NCBI Taxonomy" id="2161676"/>
    <lineage>
        <taxon>Bacteria</taxon>
        <taxon>Pseudomonadati</taxon>
        <taxon>Pseudomonadota</taxon>
        <taxon>Alphaproteobacteria</taxon>
        <taxon>Rhodobacterales</taxon>
        <taxon>Roseobacteraceae</taxon>
        <taxon>Sulfitobacter</taxon>
    </lineage>
</organism>
<sequence>MKKLVGLSTLAMFWAGQALATVPYNGNGEVSDVPEISAVSGAAALAVLGATVALMWERRRRR</sequence>
<proteinExistence type="predicted"/>